<keyword evidence="3" id="KW-0813">Transport</keyword>
<dbReference type="OMA" id="PMASEQQ"/>
<dbReference type="STRING" id="5007.A0A3F2XXJ6"/>
<dbReference type="GO" id="GO:0005886">
    <property type="term" value="C:plasma membrane"/>
    <property type="evidence" value="ECO:0007669"/>
    <property type="project" value="UniProtKB-SubCell"/>
</dbReference>
<dbReference type="GO" id="GO:0046943">
    <property type="term" value="F:carboxylic acid transmembrane transporter activity"/>
    <property type="evidence" value="ECO:0007669"/>
    <property type="project" value="TreeGrafter"/>
</dbReference>
<dbReference type="FunFam" id="1.20.1250.20:FF:000140">
    <property type="entry name" value="Putative MFS phospholipid transporter"/>
    <property type="match status" value="1"/>
</dbReference>
<evidence type="ECO:0000256" key="8">
    <source>
        <dbReference type="SAM" id="Phobius"/>
    </source>
</evidence>
<evidence type="ECO:0000313" key="10">
    <source>
        <dbReference type="Proteomes" id="UP000478008"/>
    </source>
</evidence>
<gene>
    <name evidence="9" type="primary">GIT1</name>
    <name evidence="9" type="ORF">DEBR0S3_17304G</name>
</gene>
<sequence length="502" mass="54684">MTSEQSLTLAKEEEVREINNEFDTTDSDDPISYDEEGRAGRFLIKRSWSDVFTIICSGCALLSDGYQNSCMNMLNSVFSVAYPKDYTSSVKTRVSNALTIGEIIGQITVGLTCDYYGRRWAILMTTSVIVIGSILGAAMNGATIAGMFWMLTVARGVTGFGVGGEYPASCTSAAEASNEAVKRRGGVLVLVTNFPLSLGTPFALIVFLIVYTATGSGTHLNTCARILLGLGCVWPIAVFYFRWKMATPLLYKKSAIRRNVPYLLSIKFYWRRLIGTGACWFLYDFITFPNSVFSSTIISSVMDDTTNLTKVAEWNLLLAVFSIPGVLIGAYLVDRIGRKYTMCIGFSGYVIMGLIIGCAYNKIKKIVPLFIVFYALFTALGNGGPGDVLGLASSESYASPIRGTFYGFCAAVGKAGAAIGTEAFTPIENNLGKNWTFIISAICGAVGVTLCYFFVPHLKDPDLMAEDIRYLRYVRAHGWTGTFGIQEEAKQIKAATSDATEE</sequence>
<feature type="transmembrane region" description="Helical" evidence="8">
    <location>
        <begin position="339"/>
        <end position="359"/>
    </location>
</feature>
<dbReference type="GO" id="GO:0001406">
    <property type="term" value="F:glycerophosphodiester transmembrane transporter activity"/>
    <property type="evidence" value="ECO:0007669"/>
    <property type="project" value="UniProtKB-ARBA"/>
</dbReference>
<evidence type="ECO:0000256" key="4">
    <source>
        <dbReference type="ARBA" id="ARBA00022692"/>
    </source>
</evidence>
<organism evidence="9 10">
    <name type="scientific">Dekkera bruxellensis</name>
    <name type="common">Brettanomyces custersii</name>
    <dbReference type="NCBI Taxonomy" id="5007"/>
    <lineage>
        <taxon>Eukaryota</taxon>
        <taxon>Fungi</taxon>
        <taxon>Dikarya</taxon>
        <taxon>Ascomycota</taxon>
        <taxon>Saccharomycotina</taxon>
        <taxon>Pichiomycetes</taxon>
        <taxon>Pichiales</taxon>
        <taxon>Pichiaceae</taxon>
        <taxon>Brettanomyces</taxon>
    </lineage>
</organism>
<dbReference type="Gene3D" id="1.20.1250.20">
    <property type="entry name" value="MFS general substrate transporter like domains"/>
    <property type="match status" value="1"/>
</dbReference>
<dbReference type="InterPro" id="IPR005828">
    <property type="entry name" value="MFS_sugar_transport-like"/>
</dbReference>
<dbReference type="InterPro" id="IPR005829">
    <property type="entry name" value="Sugar_transporter_CS"/>
</dbReference>
<dbReference type="PROSITE" id="PS00216">
    <property type="entry name" value="SUGAR_TRANSPORT_1"/>
    <property type="match status" value="1"/>
</dbReference>
<comment type="similarity">
    <text evidence="2">Belongs to the major facilitator superfamily. Sugar transporter (TC 2.A.1.1) family.</text>
</comment>
<evidence type="ECO:0000256" key="7">
    <source>
        <dbReference type="ARBA" id="ARBA00023136"/>
    </source>
</evidence>
<feature type="transmembrane region" description="Helical" evidence="8">
    <location>
        <begin position="314"/>
        <end position="333"/>
    </location>
</feature>
<reference evidence="9 10" key="1">
    <citation type="submission" date="2019-07" db="EMBL/GenBank/DDBJ databases">
        <authorList>
            <person name="Friedrich A."/>
            <person name="Schacherer J."/>
        </authorList>
    </citation>
    <scope>NUCLEOTIDE SEQUENCE [LARGE SCALE GENOMIC DNA]</scope>
</reference>
<keyword evidence="10" id="KW-1185">Reference proteome</keyword>
<evidence type="ECO:0000256" key="5">
    <source>
        <dbReference type="ARBA" id="ARBA00022989"/>
    </source>
</evidence>
<dbReference type="PANTHER" id="PTHR23508:SF10">
    <property type="entry name" value="CARBOXYLIC ACID TRANSPORTER PROTEIN HOMOLOG"/>
    <property type="match status" value="1"/>
</dbReference>
<dbReference type="InterPro" id="IPR020846">
    <property type="entry name" value="MFS_dom"/>
</dbReference>
<dbReference type="Pfam" id="PF00083">
    <property type="entry name" value="Sugar_tr"/>
    <property type="match status" value="1"/>
</dbReference>
<name>A0A3F2XXJ6_DEKBR</name>
<evidence type="ECO:0000256" key="2">
    <source>
        <dbReference type="ARBA" id="ARBA00010992"/>
    </source>
</evidence>
<dbReference type="PROSITE" id="PS50850">
    <property type="entry name" value="MFS"/>
    <property type="match status" value="1"/>
</dbReference>
<feature type="transmembrane region" description="Helical" evidence="8">
    <location>
        <begin position="128"/>
        <end position="151"/>
    </location>
</feature>
<keyword evidence="6" id="KW-0843">Virulence</keyword>
<keyword evidence="4 8" id="KW-0812">Transmembrane</keyword>
<comment type="subcellular location">
    <subcellularLocation>
        <location evidence="1">Cell membrane</location>
        <topology evidence="1">Multi-pass membrane protein</topology>
    </subcellularLocation>
</comment>
<evidence type="ECO:0000256" key="3">
    <source>
        <dbReference type="ARBA" id="ARBA00022448"/>
    </source>
</evidence>
<keyword evidence="5 8" id="KW-1133">Transmembrane helix</keyword>
<proteinExistence type="inferred from homology"/>
<evidence type="ECO:0000256" key="6">
    <source>
        <dbReference type="ARBA" id="ARBA00023026"/>
    </source>
</evidence>
<dbReference type="InterPro" id="IPR036259">
    <property type="entry name" value="MFS_trans_sf"/>
</dbReference>
<feature type="transmembrane region" description="Helical" evidence="8">
    <location>
        <begin position="435"/>
        <end position="455"/>
    </location>
</feature>
<keyword evidence="7 8" id="KW-0472">Membrane</keyword>
<feature type="transmembrane region" description="Helical" evidence="8">
    <location>
        <begin position="280"/>
        <end position="302"/>
    </location>
</feature>
<dbReference type="AlphaFoldDB" id="A0A3F2XXJ6"/>
<feature type="transmembrane region" description="Helical" evidence="8">
    <location>
        <begin position="223"/>
        <end position="243"/>
    </location>
</feature>
<evidence type="ECO:0000313" key="9">
    <source>
        <dbReference type="EMBL" id="VUG18681.1"/>
    </source>
</evidence>
<dbReference type="SUPFAM" id="SSF103473">
    <property type="entry name" value="MFS general substrate transporter"/>
    <property type="match status" value="1"/>
</dbReference>
<feature type="transmembrane region" description="Helical" evidence="8">
    <location>
        <begin position="187"/>
        <end position="211"/>
    </location>
</feature>
<accession>A0A3F2XXJ6</accession>
<protein>
    <submittedName>
        <fullName evidence="9">DEBR0S3_17304g1_1</fullName>
    </submittedName>
</protein>
<dbReference type="Proteomes" id="UP000478008">
    <property type="component" value="Unassembled WGS sequence"/>
</dbReference>
<dbReference type="EMBL" id="CABFWN010000003">
    <property type="protein sequence ID" value="VUG18681.1"/>
    <property type="molecule type" value="Genomic_DNA"/>
</dbReference>
<dbReference type="PANTHER" id="PTHR23508">
    <property type="entry name" value="CARBOXYLIC ACID TRANSPORTER PROTEIN HOMOLOG"/>
    <property type="match status" value="1"/>
</dbReference>
<feature type="transmembrane region" description="Helical" evidence="8">
    <location>
        <begin position="366"/>
        <end position="384"/>
    </location>
</feature>
<evidence type="ECO:0000256" key="1">
    <source>
        <dbReference type="ARBA" id="ARBA00004651"/>
    </source>
</evidence>